<name>A0AAE0NZ24_9PEZI</name>
<reference evidence="2" key="2">
    <citation type="submission" date="2023-06" db="EMBL/GenBank/DDBJ databases">
        <authorList>
            <consortium name="Lawrence Berkeley National Laboratory"/>
            <person name="Haridas S."/>
            <person name="Hensen N."/>
            <person name="Bonometti L."/>
            <person name="Westerberg I."/>
            <person name="Brannstrom I.O."/>
            <person name="Guillou S."/>
            <person name="Cros-Aarteil S."/>
            <person name="Calhoun S."/>
            <person name="Kuo A."/>
            <person name="Mondo S."/>
            <person name="Pangilinan J."/>
            <person name="Riley R."/>
            <person name="LaButti K."/>
            <person name="Andreopoulos B."/>
            <person name="Lipzen A."/>
            <person name="Chen C."/>
            <person name="Yanf M."/>
            <person name="Daum C."/>
            <person name="Ng V."/>
            <person name="Clum A."/>
            <person name="Steindorff A."/>
            <person name="Ohm R."/>
            <person name="Martin F."/>
            <person name="Silar P."/>
            <person name="Natvig D."/>
            <person name="Lalanne C."/>
            <person name="Gautier V."/>
            <person name="Ament-velasquez S.L."/>
            <person name="Kruys A."/>
            <person name="Hutchinson M.I."/>
            <person name="Powell A.J."/>
            <person name="Barry K."/>
            <person name="Miller A.N."/>
            <person name="Grigoriev I.V."/>
            <person name="Debuchy R."/>
            <person name="Gladieux P."/>
            <person name="Thoren M.H."/>
            <person name="Johannesson H."/>
        </authorList>
    </citation>
    <scope>NUCLEOTIDE SEQUENCE</scope>
    <source>
        <strain evidence="2">CBS 232.78</strain>
    </source>
</reference>
<dbReference type="EMBL" id="JAULSW010000002">
    <property type="protein sequence ID" value="KAK3390286.1"/>
    <property type="molecule type" value="Genomic_DNA"/>
</dbReference>
<sequence length="812" mass="90827">MADPLSTLGAIASAIKAADVAIRVSREIYKFLGELKSASDDVQRLRNELQETELLFGNVLTYMNEFSQDSAQQGTHENLNLLLPPSLTLAVDGFAEDIELIRKCLPANLSRVIGRAKFVFQKSRIEELTQRLVHRKATITLALAVIGRSHDLATRSSQSEALAQLRRMESSIAAHHDDVISRLETFPTLLAQHQQQQQLEQAALPPSPKPKITDDSDLLARVIRAELKQVFEPIADRAEKKLDAIVDSISCEVSRKAAIYSCSDSVAETSSEEEEGTFGPPSITLGHRLYPIDEEGDGSSCGLETVASDSTSFSNSSRSIQPASSSRFSQEVKLFSFSHDFRSKLGSLTIRVSKFRVRNTRSTPCGTSNHHQHEPPFYRTMVDFCPAAWLGSSRGISLMHSGRKNAHGYYDICPSVLTFQILSREHPVWNAIDCDDAAYFRQLLERGLVSLRDQTRDGQTILKQALLYRSTKLAIFILRDAGVDAARLLDYSGCSLRDLVDLCNWWRIDMDCAAAIENTSTCCSLLETLAGPLEDPIGEFVWADMYQWARMRRRSSPTDRQCLVYASTMQKHGVRLQPFSWLGQNSSFLSSNRPLGMERYHVWLLRLCLARGGDPDFRGPRPGERRLPLEIALQVVKTTNDFAYRRRMSSEEAAESIARVYDTSSESDEDLDEDSDDEDGDTKLEQNEDSMVCDNDDDKYLSRVGVRKGVPRLLVMLIRAGADVHGIVENPHGELLGTLTDWAMYLGAGSLWNSALESCGLIPEAVRRESDRRMENLRRLQGIKVSAVDVQSLEAPDLSCLRQRVGRQVEEE</sequence>
<gene>
    <name evidence="2" type="ORF">B0H63DRAFT_538537</name>
</gene>
<accession>A0AAE0NZ24</accession>
<evidence type="ECO:0000313" key="3">
    <source>
        <dbReference type="Proteomes" id="UP001285441"/>
    </source>
</evidence>
<keyword evidence="3" id="KW-1185">Reference proteome</keyword>
<dbReference type="Proteomes" id="UP001285441">
    <property type="component" value="Unassembled WGS sequence"/>
</dbReference>
<feature type="compositionally biased region" description="Acidic residues" evidence="1">
    <location>
        <begin position="665"/>
        <end position="680"/>
    </location>
</feature>
<evidence type="ECO:0000313" key="2">
    <source>
        <dbReference type="EMBL" id="KAK3390286.1"/>
    </source>
</evidence>
<organism evidence="2 3">
    <name type="scientific">Podospora didyma</name>
    <dbReference type="NCBI Taxonomy" id="330526"/>
    <lineage>
        <taxon>Eukaryota</taxon>
        <taxon>Fungi</taxon>
        <taxon>Dikarya</taxon>
        <taxon>Ascomycota</taxon>
        <taxon>Pezizomycotina</taxon>
        <taxon>Sordariomycetes</taxon>
        <taxon>Sordariomycetidae</taxon>
        <taxon>Sordariales</taxon>
        <taxon>Podosporaceae</taxon>
        <taxon>Podospora</taxon>
    </lineage>
</organism>
<dbReference type="AlphaFoldDB" id="A0AAE0NZ24"/>
<reference evidence="2" key="1">
    <citation type="journal article" date="2023" name="Mol. Phylogenet. Evol.">
        <title>Genome-scale phylogeny and comparative genomics of the fungal order Sordariales.</title>
        <authorList>
            <person name="Hensen N."/>
            <person name="Bonometti L."/>
            <person name="Westerberg I."/>
            <person name="Brannstrom I.O."/>
            <person name="Guillou S."/>
            <person name="Cros-Aarteil S."/>
            <person name="Calhoun S."/>
            <person name="Haridas S."/>
            <person name="Kuo A."/>
            <person name="Mondo S."/>
            <person name="Pangilinan J."/>
            <person name="Riley R."/>
            <person name="LaButti K."/>
            <person name="Andreopoulos B."/>
            <person name="Lipzen A."/>
            <person name="Chen C."/>
            <person name="Yan M."/>
            <person name="Daum C."/>
            <person name="Ng V."/>
            <person name="Clum A."/>
            <person name="Steindorff A."/>
            <person name="Ohm R.A."/>
            <person name="Martin F."/>
            <person name="Silar P."/>
            <person name="Natvig D.O."/>
            <person name="Lalanne C."/>
            <person name="Gautier V."/>
            <person name="Ament-Velasquez S.L."/>
            <person name="Kruys A."/>
            <person name="Hutchinson M.I."/>
            <person name="Powell A.J."/>
            <person name="Barry K."/>
            <person name="Miller A.N."/>
            <person name="Grigoriev I.V."/>
            <person name="Debuchy R."/>
            <person name="Gladieux P."/>
            <person name="Hiltunen Thoren M."/>
            <person name="Johannesson H."/>
        </authorList>
    </citation>
    <scope>NUCLEOTIDE SEQUENCE</scope>
    <source>
        <strain evidence="2">CBS 232.78</strain>
    </source>
</reference>
<evidence type="ECO:0000256" key="1">
    <source>
        <dbReference type="SAM" id="MobiDB-lite"/>
    </source>
</evidence>
<proteinExistence type="predicted"/>
<feature type="region of interest" description="Disordered" evidence="1">
    <location>
        <begin position="655"/>
        <end position="695"/>
    </location>
</feature>
<evidence type="ECO:0008006" key="4">
    <source>
        <dbReference type="Google" id="ProtNLM"/>
    </source>
</evidence>
<comment type="caution">
    <text evidence="2">The sequence shown here is derived from an EMBL/GenBank/DDBJ whole genome shotgun (WGS) entry which is preliminary data.</text>
</comment>
<protein>
    <recommendedName>
        <fullName evidence="4">Fungal N-terminal domain-containing protein</fullName>
    </recommendedName>
</protein>